<feature type="compositionally biased region" description="Basic residues" evidence="1">
    <location>
        <begin position="8"/>
        <end position="19"/>
    </location>
</feature>
<organism evidence="2 3">
    <name type="scientific">Stylosanthes scabra</name>
    <dbReference type="NCBI Taxonomy" id="79078"/>
    <lineage>
        <taxon>Eukaryota</taxon>
        <taxon>Viridiplantae</taxon>
        <taxon>Streptophyta</taxon>
        <taxon>Embryophyta</taxon>
        <taxon>Tracheophyta</taxon>
        <taxon>Spermatophyta</taxon>
        <taxon>Magnoliopsida</taxon>
        <taxon>eudicotyledons</taxon>
        <taxon>Gunneridae</taxon>
        <taxon>Pentapetalae</taxon>
        <taxon>rosids</taxon>
        <taxon>fabids</taxon>
        <taxon>Fabales</taxon>
        <taxon>Fabaceae</taxon>
        <taxon>Papilionoideae</taxon>
        <taxon>50 kb inversion clade</taxon>
        <taxon>dalbergioids sensu lato</taxon>
        <taxon>Dalbergieae</taxon>
        <taxon>Pterocarpus clade</taxon>
        <taxon>Stylosanthes</taxon>
    </lineage>
</organism>
<dbReference type="EMBL" id="JASCZI010181595">
    <property type="protein sequence ID" value="MED6184773.1"/>
    <property type="molecule type" value="Genomic_DNA"/>
</dbReference>
<reference evidence="2 3" key="1">
    <citation type="journal article" date="2023" name="Plants (Basel)">
        <title>Bridging the Gap: Combining Genomics and Transcriptomics Approaches to Understand Stylosanthes scabra, an Orphan Legume from the Brazilian Caatinga.</title>
        <authorList>
            <person name="Ferreira-Neto J.R.C."/>
            <person name="da Silva M.D."/>
            <person name="Binneck E."/>
            <person name="de Melo N.F."/>
            <person name="da Silva R.H."/>
            <person name="de Melo A.L.T.M."/>
            <person name="Pandolfi V."/>
            <person name="Bustamante F.O."/>
            <person name="Brasileiro-Vidal A.C."/>
            <person name="Benko-Iseppon A.M."/>
        </authorList>
    </citation>
    <scope>NUCLEOTIDE SEQUENCE [LARGE SCALE GENOMIC DNA]</scope>
    <source>
        <tissue evidence="2">Leaves</tissue>
    </source>
</reference>
<feature type="compositionally biased region" description="Basic and acidic residues" evidence="1">
    <location>
        <begin position="89"/>
        <end position="102"/>
    </location>
</feature>
<keyword evidence="3" id="KW-1185">Reference proteome</keyword>
<accession>A0ABU6WL36</accession>
<evidence type="ECO:0000256" key="1">
    <source>
        <dbReference type="SAM" id="MobiDB-lite"/>
    </source>
</evidence>
<proteinExistence type="predicted"/>
<feature type="region of interest" description="Disordered" evidence="1">
    <location>
        <begin position="44"/>
        <end position="189"/>
    </location>
</feature>
<comment type="caution">
    <text evidence="2">The sequence shown here is derived from an EMBL/GenBank/DDBJ whole genome shotgun (WGS) entry which is preliminary data.</text>
</comment>
<gene>
    <name evidence="2" type="ORF">PIB30_050767</name>
</gene>
<name>A0ABU6WL36_9FABA</name>
<feature type="compositionally biased region" description="Polar residues" evidence="1">
    <location>
        <begin position="133"/>
        <end position="144"/>
    </location>
</feature>
<evidence type="ECO:0000313" key="3">
    <source>
        <dbReference type="Proteomes" id="UP001341840"/>
    </source>
</evidence>
<evidence type="ECO:0000313" key="2">
    <source>
        <dbReference type="EMBL" id="MED6184773.1"/>
    </source>
</evidence>
<sequence>MEIEENKARKHRKKKIEKQRKKEAWEARFSTHHGHVWASKTKCDLSHVPQGMPSSQDQLGSHVRTKEHQGPNVTLTRRREAQPSSPTSKEGHVWLMLKHDSNVAHSQGKEAWPSLPPTTFGKGKTASRHGLSPLTTPRRGNQQGNKHHVWPTPRRGQDVMLSKLTSSKGKHLGSRLAHTQTWPRRDSPF</sequence>
<dbReference type="Proteomes" id="UP001341840">
    <property type="component" value="Unassembled WGS sequence"/>
</dbReference>
<protein>
    <submittedName>
        <fullName evidence="2">Uncharacterized protein</fullName>
    </submittedName>
</protein>
<feature type="region of interest" description="Disordered" evidence="1">
    <location>
        <begin position="1"/>
        <end position="25"/>
    </location>
</feature>